<dbReference type="RefSeq" id="WP_080156221.1">
    <property type="nucleotide sequence ID" value="NZ_FUZI01000001.1"/>
</dbReference>
<evidence type="ECO:0008006" key="3">
    <source>
        <dbReference type="Google" id="ProtNLM"/>
    </source>
</evidence>
<sequence length="220" mass="25041">MKSVHDAMKAMPDLPAAKVPFWEDGKTLVTTVIEPYFITRGITAFFQYIKNGLQLPLQQLDPLTCSERVLGLIAWQRDIVRFEHEPLDLYRKRVAFAFINAKDAGEVAGFKGIFTRLGIGWVQIHERQDAIAWDVIDIELSDSDLANNADLMMAIIHHYGRTCRRYRFQVTYPVVGNWRGGEWGCSTQTYIAADVISTVITPTRTAIECEQSIFSARLRN</sequence>
<proteinExistence type="predicted"/>
<dbReference type="AlphaFoldDB" id="A0A1T5HX36"/>
<dbReference type="Proteomes" id="UP000189966">
    <property type="component" value="Unassembled WGS sequence"/>
</dbReference>
<dbReference type="Pfam" id="PF09684">
    <property type="entry name" value="Tail_P2_I"/>
    <property type="match status" value="1"/>
</dbReference>
<dbReference type="OrthoDB" id="5674874at2"/>
<gene>
    <name evidence="1" type="ORF">CZ809_00915</name>
</gene>
<evidence type="ECO:0000313" key="2">
    <source>
        <dbReference type="Proteomes" id="UP000189966"/>
    </source>
</evidence>
<accession>A0A1T5HX36</accession>
<reference evidence="1 2" key="1">
    <citation type="submission" date="2017-02" db="EMBL/GenBank/DDBJ databases">
        <authorList>
            <person name="Peterson S.W."/>
        </authorList>
    </citation>
    <scope>NUCLEOTIDE SEQUENCE [LARGE SCALE GENOMIC DNA]</scope>
    <source>
        <strain evidence="2">type strain: NCCB 100098</strain>
    </source>
</reference>
<dbReference type="InterPro" id="IPR006521">
    <property type="entry name" value="Tail_protein_I"/>
</dbReference>
<evidence type="ECO:0000313" key="1">
    <source>
        <dbReference type="EMBL" id="SKC31437.1"/>
    </source>
</evidence>
<name>A0A1T5HX36_9GAMM</name>
<organism evidence="1 2">
    <name type="scientific">Photobacterium piscicola</name>
    <dbReference type="NCBI Taxonomy" id="1378299"/>
    <lineage>
        <taxon>Bacteria</taxon>
        <taxon>Pseudomonadati</taxon>
        <taxon>Pseudomonadota</taxon>
        <taxon>Gammaproteobacteria</taxon>
        <taxon>Vibrionales</taxon>
        <taxon>Vibrionaceae</taxon>
        <taxon>Photobacterium</taxon>
    </lineage>
</organism>
<protein>
    <recommendedName>
        <fullName evidence="3">Phage tail protein (Tail_P2_I)</fullName>
    </recommendedName>
</protein>
<dbReference type="EMBL" id="FUZI01000001">
    <property type="protein sequence ID" value="SKC31437.1"/>
    <property type="molecule type" value="Genomic_DNA"/>
</dbReference>